<organism evidence="3 4">
    <name type="scientific">Diplogelasinospora grovesii</name>
    <dbReference type="NCBI Taxonomy" id="303347"/>
    <lineage>
        <taxon>Eukaryota</taxon>
        <taxon>Fungi</taxon>
        <taxon>Dikarya</taxon>
        <taxon>Ascomycota</taxon>
        <taxon>Pezizomycotina</taxon>
        <taxon>Sordariomycetes</taxon>
        <taxon>Sordariomycetidae</taxon>
        <taxon>Sordariales</taxon>
        <taxon>Diplogelasinosporaceae</taxon>
        <taxon>Diplogelasinospora</taxon>
    </lineage>
</organism>
<accession>A0AAN6NAC2</accession>
<feature type="compositionally biased region" description="Polar residues" evidence="1">
    <location>
        <begin position="202"/>
        <end position="215"/>
    </location>
</feature>
<feature type="compositionally biased region" description="Acidic residues" evidence="1">
    <location>
        <begin position="324"/>
        <end position="347"/>
    </location>
</feature>
<evidence type="ECO:0000313" key="4">
    <source>
        <dbReference type="Proteomes" id="UP001303473"/>
    </source>
</evidence>
<feature type="compositionally biased region" description="Basic and acidic residues" evidence="1">
    <location>
        <begin position="216"/>
        <end position="226"/>
    </location>
</feature>
<protein>
    <recommendedName>
        <fullName evidence="2">Bacteriophage T5 Orf172 DNA-binding domain-containing protein</fullName>
    </recommendedName>
</protein>
<dbReference type="EMBL" id="MU853787">
    <property type="protein sequence ID" value="KAK3941098.1"/>
    <property type="molecule type" value="Genomic_DNA"/>
</dbReference>
<feature type="compositionally biased region" description="Acidic residues" evidence="1">
    <location>
        <begin position="381"/>
        <end position="394"/>
    </location>
</feature>
<feature type="compositionally biased region" description="Polar residues" evidence="1">
    <location>
        <begin position="306"/>
        <end position="318"/>
    </location>
</feature>
<dbReference type="AlphaFoldDB" id="A0AAN6NAC2"/>
<reference evidence="4" key="1">
    <citation type="journal article" date="2023" name="Mol. Phylogenet. Evol.">
        <title>Genome-scale phylogeny and comparative genomics of the fungal order Sordariales.</title>
        <authorList>
            <person name="Hensen N."/>
            <person name="Bonometti L."/>
            <person name="Westerberg I."/>
            <person name="Brannstrom I.O."/>
            <person name="Guillou S."/>
            <person name="Cros-Aarteil S."/>
            <person name="Calhoun S."/>
            <person name="Haridas S."/>
            <person name="Kuo A."/>
            <person name="Mondo S."/>
            <person name="Pangilinan J."/>
            <person name="Riley R."/>
            <person name="LaButti K."/>
            <person name="Andreopoulos B."/>
            <person name="Lipzen A."/>
            <person name="Chen C."/>
            <person name="Yan M."/>
            <person name="Daum C."/>
            <person name="Ng V."/>
            <person name="Clum A."/>
            <person name="Steindorff A."/>
            <person name="Ohm R.A."/>
            <person name="Martin F."/>
            <person name="Silar P."/>
            <person name="Natvig D.O."/>
            <person name="Lalanne C."/>
            <person name="Gautier V."/>
            <person name="Ament-Velasquez S.L."/>
            <person name="Kruys A."/>
            <person name="Hutchinson M.I."/>
            <person name="Powell A.J."/>
            <person name="Barry K."/>
            <person name="Miller A.N."/>
            <person name="Grigoriev I.V."/>
            <person name="Debuchy R."/>
            <person name="Gladieux P."/>
            <person name="Hiltunen Thoren M."/>
            <person name="Johannesson H."/>
        </authorList>
    </citation>
    <scope>NUCLEOTIDE SEQUENCE [LARGE SCALE GENOMIC DNA]</scope>
    <source>
        <strain evidence="4">CBS 340.73</strain>
    </source>
</reference>
<evidence type="ECO:0000313" key="3">
    <source>
        <dbReference type="EMBL" id="KAK3941098.1"/>
    </source>
</evidence>
<feature type="region of interest" description="Disordered" evidence="1">
    <location>
        <begin position="153"/>
        <end position="429"/>
    </location>
</feature>
<proteinExistence type="predicted"/>
<keyword evidence="4" id="KW-1185">Reference proteome</keyword>
<dbReference type="SMART" id="SM00974">
    <property type="entry name" value="T5orf172"/>
    <property type="match status" value="1"/>
</dbReference>
<evidence type="ECO:0000256" key="1">
    <source>
        <dbReference type="SAM" id="MobiDB-lite"/>
    </source>
</evidence>
<feature type="compositionally biased region" description="Acidic residues" evidence="1">
    <location>
        <begin position="159"/>
        <end position="180"/>
    </location>
</feature>
<feature type="compositionally biased region" description="Acidic residues" evidence="1">
    <location>
        <begin position="406"/>
        <end position="429"/>
    </location>
</feature>
<feature type="compositionally biased region" description="Polar residues" evidence="1">
    <location>
        <begin position="184"/>
        <end position="193"/>
    </location>
</feature>
<gene>
    <name evidence="3" type="ORF">QBC46DRAFT_312338</name>
</gene>
<dbReference type="PANTHER" id="PTHR28094">
    <property type="entry name" value="MEIOTICALLY UP-REGULATED GENE 113 PROTEIN"/>
    <property type="match status" value="1"/>
</dbReference>
<feature type="region of interest" description="Disordered" evidence="1">
    <location>
        <begin position="562"/>
        <end position="585"/>
    </location>
</feature>
<feature type="compositionally biased region" description="Basic and acidic residues" evidence="1">
    <location>
        <begin position="291"/>
        <end position="302"/>
    </location>
</feature>
<dbReference type="Pfam" id="PF10544">
    <property type="entry name" value="T5orf172"/>
    <property type="match status" value="1"/>
</dbReference>
<feature type="domain" description="Bacteriophage T5 Orf172 DNA-binding" evidence="2">
    <location>
        <begin position="500"/>
        <end position="610"/>
    </location>
</feature>
<evidence type="ECO:0000259" key="2">
    <source>
        <dbReference type="SMART" id="SM00974"/>
    </source>
</evidence>
<dbReference type="PANTHER" id="PTHR28094:SF1">
    <property type="entry name" value="MEIOTICALLY UP-REGULATED GENE 113 PROTEIN"/>
    <property type="match status" value="1"/>
</dbReference>
<dbReference type="InterPro" id="IPR053006">
    <property type="entry name" value="Meiosis_regulatory"/>
</dbReference>
<name>A0AAN6NAC2_9PEZI</name>
<sequence>MGSSKSSPSYLVPCDDRRGYRFHSHSSLCSLLCISSPYCQCLAFAPRARMAPRCSRRVNEAKKKEVPDLLANLLQTRIPSTRAGGLLEELSTRVVCGKNPGCWHQGQATEIYKGWCVKLWGEYLREHGLDPELWKEAPSRLTRETWEADLEVAQAQEGYDPDEEEDYDSYDNESYSESEESVATPDTTISDFDQSPPDGDTLTPSQGLHTSGQSSRRPESPADSRRPSKGATNIYRDPEVSSVDSAPVGDGRALRRLDQNIPVSRRPSKRTPPSWSHEAPDAVPPPPAVSRRREPCPADPRKTTHQLESNMGHSSSDGKSLAISDDEASVTPEETEGEETESEDEEIASGGYQYGKDDGGEEQTQAGTDGGLPHHDRASPEDDSAQDEAEEEEPPVAVDITGGVGYDDDDGDGCSDCTDSEAEAEADGGDVEDAAAAAAAAHAATDDSVALLVRATAPGFRLYPQALTPLSQLKDLLHIMTQTVTALRRRAGFIYAFARPSLPGFLKIGYVQDARVDRRLSKWQAACGHPVTEVFRTRIACAAVERIESLVHATLREHRRVEDPPCERCESRKRERRQKPGERRAAAAGVRHDEWFEVEEQAAKEVVDAWTLFAEQRPYDRFGRLVDFWSEKVDGEMRRVKDGDTAKSWLKTMPEMVEESRRWKRKNIIGPLLDSLGAKTVPKKVRTW</sequence>
<dbReference type="Proteomes" id="UP001303473">
    <property type="component" value="Unassembled WGS sequence"/>
</dbReference>
<dbReference type="InterPro" id="IPR018306">
    <property type="entry name" value="Phage_T5_Orf172_DNA-bd"/>
</dbReference>
<comment type="caution">
    <text evidence="3">The sequence shown here is derived from an EMBL/GenBank/DDBJ whole genome shotgun (WGS) entry which is preliminary data.</text>
</comment>